<dbReference type="PROSITE" id="PS50011">
    <property type="entry name" value="PROTEIN_KINASE_DOM"/>
    <property type="match status" value="1"/>
</dbReference>
<comment type="catalytic activity">
    <reaction evidence="10">
        <text>L-seryl-[protein] + ATP = O-phospho-L-seryl-[protein] + ADP + H(+)</text>
        <dbReference type="Rhea" id="RHEA:17989"/>
        <dbReference type="Rhea" id="RHEA-COMP:9863"/>
        <dbReference type="Rhea" id="RHEA-COMP:11604"/>
        <dbReference type="ChEBI" id="CHEBI:15378"/>
        <dbReference type="ChEBI" id="CHEBI:29999"/>
        <dbReference type="ChEBI" id="CHEBI:30616"/>
        <dbReference type="ChEBI" id="CHEBI:83421"/>
        <dbReference type="ChEBI" id="CHEBI:456216"/>
        <dbReference type="EC" id="2.7.11.1"/>
    </reaction>
</comment>
<evidence type="ECO:0000256" key="2">
    <source>
        <dbReference type="ARBA" id="ARBA00022527"/>
    </source>
</evidence>
<evidence type="ECO:0000259" key="12">
    <source>
        <dbReference type="PROSITE" id="PS50011"/>
    </source>
</evidence>
<keyword evidence="14" id="KW-1185">Reference proteome</keyword>
<keyword evidence="4" id="KW-0808">Transferase</keyword>
<dbReference type="Gene3D" id="1.10.510.10">
    <property type="entry name" value="Transferase(Phosphotransferase) domain 1"/>
    <property type="match status" value="1"/>
</dbReference>
<evidence type="ECO:0000313" key="14">
    <source>
        <dbReference type="Proteomes" id="UP000217790"/>
    </source>
</evidence>
<keyword evidence="7" id="KW-0067">ATP-binding</keyword>
<comment type="catalytic activity">
    <reaction evidence="9">
        <text>L-threonyl-[protein] + ATP = O-phospho-L-threonyl-[protein] + ADP + H(+)</text>
        <dbReference type="Rhea" id="RHEA:46608"/>
        <dbReference type="Rhea" id="RHEA-COMP:11060"/>
        <dbReference type="Rhea" id="RHEA-COMP:11605"/>
        <dbReference type="ChEBI" id="CHEBI:15378"/>
        <dbReference type="ChEBI" id="CHEBI:30013"/>
        <dbReference type="ChEBI" id="CHEBI:30616"/>
        <dbReference type="ChEBI" id="CHEBI:61977"/>
        <dbReference type="ChEBI" id="CHEBI:456216"/>
        <dbReference type="EC" id="2.7.11.1"/>
    </reaction>
</comment>
<dbReference type="GO" id="GO:0004674">
    <property type="term" value="F:protein serine/threonine kinase activity"/>
    <property type="evidence" value="ECO:0007669"/>
    <property type="project" value="UniProtKB-KW"/>
</dbReference>
<feature type="domain" description="Protein kinase" evidence="12">
    <location>
        <begin position="58"/>
        <end position="358"/>
    </location>
</feature>
<accession>A0A2H3D334</accession>
<dbReference type="GO" id="GO:0005737">
    <property type="term" value="C:cytoplasm"/>
    <property type="evidence" value="ECO:0007669"/>
    <property type="project" value="TreeGrafter"/>
</dbReference>
<evidence type="ECO:0000313" key="13">
    <source>
        <dbReference type="EMBL" id="PBK89675.1"/>
    </source>
</evidence>
<dbReference type="GO" id="GO:0005524">
    <property type="term" value="F:ATP binding"/>
    <property type="evidence" value="ECO:0007669"/>
    <property type="project" value="UniProtKB-KW"/>
</dbReference>
<feature type="compositionally biased region" description="Polar residues" evidence="11">
    <location>
        <begin position="507"/>
        <end position="520"/>
    </location>
</feature>
<dbReference type="AlphaFoldDB" id="A0A2H3D334"/>
<dbReference type="InterPro" id="IPR050839">
    <property type="entry name" value="Rho-assoc_Ser/Thr_Kinase"/>
</dbReference>
<sequence length="706" mass="79086">MSLSWIKRKSRLQELLKSHGDEEEDGLALDRLLHGQSVIGKTSRTIEIDSLKLQDKDFQVVGKLDYGQFGVVRSFIDVVKCRLDGRVYVRKTIEKKFVLRAREQCSPQLERDILRLATTTDSQWVPHLLCAFQTPMHLKLVMDYAEGGTLWDVLESSALDGRISERDIRWWAPQIVSAIHWCHSQGFVHRDIKPHNFVLKPNAHILLIDFGTAAPLLPRMADGSQRLPKQHCLVPCGTCDYISPEILKAHERALVALEIEDDDRSSEFEHEDDVYGRETDWWSMGAMLYEMAYGQAPFFAEDIRRTYAKIMADNRYIPFNNNIIISPEFQDLLRKLLTDAEFRLGRHSVAELISHKFFANVRWTNLHDETVPTNIHVPQFIYADPNAELEMEDDGLDGDESKPFAFSHLFQSSAGSSQGLSILRSIATPRPTSGDNSSAFIGFTWGPRTVAFPDLAPGEPVAGTLNTPKLLGLSHATIGSTTVPHLLTPTPNTHPFSTPIRSGPRTPYQTLSRNSTARRTTVTKRPVSEREAMKQLIDCIGMNAHKKVLESGRKPHILTSIGRRSRSASLKELRFHPQGDPRKIAVNVSDSEEETDTDMEAPPSPSPSPRPGSVMSKRSTTPNATVTLTQRSSDFSQRTGTDLSVKVTETPQRGGEDNSTPRLRVGSSLSYENTTFDGLENKHTLIMGDIHSIEGRLKQLVSAIAK</sequence>
<dbReference type="GO" id="GO:0031032">
    <property type="term" value="P:actomyosin structure organization"/>
    <property type="evidence" value="ECO:0007669"/>
    <property type="project" value="TreeGrafter"/>
</dbReference>
<feature type="compositionally biased region" description="Acidic residues" evidence="11">
    <location>
        <begin position="590"/>
        <end position="599"/>
    </location>
</feature>
<dbReference type="CDD" id="cd05123">
    <property type="entry name" value="STKc_AGC"/>
    <property type="match status" value="1"/>
</dbReference>
<dbReference type="SMART" id="SM00220">
    <property type="entry name" value="S_TKc"/>
    <property type="match status" value="1"/>
</dbReference>
<dbReference type="InterPro" id="IPR045270">
    <property type="entry name" value="STKc_AGC"/>
</dbReference>
<evidence type="ECO:0000256" key="3">
    <source>
        <dbReference type="ARBA" id="ARBA00022553"/>
    </source>
</evidence>
<dbReference type="FunFam" id="1.10.510.10:FF:000024">
    <property type="entry name" value="Probable serine/threonine-protein kinase cot-1"/>
    <property type="match status" value="1"/>
</dbReference>
<protein>
    <recommendedName>
        <fullName evidence="1">non-specific serine/threonine protein kinase</fullName>
        <ecNumber evidence="1">2.7.11.1</ecNumber>
    </recommendedName>
</protein>
<dbReference type="InterPro" id="IPR000719">
    <property type="entry name" value="Prot_kinase_dom"/>
</dbReference>
<feature type="region of interest" description="Disordered" evidence="11">
    <location>
        <begin position="555"/>
        <end position="665"/>
    </location>
</feature>
<dbReference type="InterPro" id="IPR011009">
    <property type="entry name" value="Kinase-like_dom_sf"/>
</dbReference>
<keyword evidence="5" id="KW-0547">Nucleotide-binding</keyword>
<organism evidence="13 14">
    <name type="scientific">Armillaria gallica</name>
    <name type="common">Bulbous honey fungus</name>
    <name type="synonym">Armillaria bulbosa</name>
    <dbReference type="NCBI Taxonomy" id="47427"/>
    <lineage>
        <taxon>Eukaryota</taxon>
        <taxon>Fungi</taxon>
        <taxon>Dikarya</taxon>
        <taxon>Basidiomycota</taxon>
        <taxon>Agaricomycotina</taxon>
        <taxon>Agaricomycetes</taxon>
        <taxon>Agaricomycetidae</taxon>
        <taxon>Agaricales</taxon>
        <taxon>Marasmiineae</taxon>
        <taxon>Physalacriaceae</taxon>
        <taxon>Armillaria</taxon>
    </lineage>
</organism>
<dbReference type="Proteomes" id="UP000217790">
    <property type="component" value="Unassembled WGS sequence"/>
</dbReference>
<evidence type="ECO:0000256" key="7">
    <source>
        <dbReference type="ARBA" id="ARBA00022840"/>
    </source>
</evidence>
<comment type="similarity">
    <text evidence="8">Belongs to the protein kinase superfamily. STE Ser/Thr protein kinase family. COT1 subfamily.</text>
</comment>
<feature type="compositionally biased region" description="Polar residues" evidence="11">
    <location>
        <begin position="616"/>
        <end position="665"/>
    </location>
</feature>
<evidence type="ECO:0000256" key="10">
    <source>
        <dbReference type="ARBA" id="ARBA00048679"/>
    </source>
</evidence>
<name>A0A2H3D334_ARMGA</name>
<dbReference type="EC" id="2.7.11.1" evidence="1"/>
<evidence type="ECO:0000256" key="8">
    <source>
        <dbReference type="ARBA" id="ARBA00038271"/>
    </source>
</evidence>
<dbReference type="GO" id="GO:0005856">
    <property type="term" value="C:cytoskeleton"/>
    <property type="evidence" value="ECO:0007669"/>
    <property type="project" value="TreeGrafter"/>
</dbReference>
<feature type="region of interest" description="Disordered" evidence="11">
    <location>
        <begin position="483"/>
        <end position="528"/>
    </location>
</feature>
<proteinExistence type="inferred from homology"/>
<evidence type="ECO:0000256" key="9">
    <source>
        <dbReference type="ARBA" id="ARBA00047899"/>
    </source>
</evidence>
<dbReference type="PANTHER" id="PTHR22988">
    <property type="entry name" value="MYOTONIC DYSTROPHY S/T KINASE-RELATED"/>
    <property type="match status" value="1"/>
</dbReference>
<feature type="compositionally biased region" description="Basic and acidic residues" evidence="11">
    <location>
        <begin position="569"/>
        <end position="583"/>
    </location>
</feature>
<dbReference type="PANTHER" id="PTHR22988:SF71">
    <property type="entry name" value="CITRON RHO-INTERACTING KINASE"/>
    <property type="match status" value="1"/>
</dbReference>
<keyword evidence="3" id="KW-0597">Phosphoprotein</keyword>
<evidence type="ECO:0000256" key="11">
    <source>
        <dbReference type="SAM" id="MobiDB-lite"/>
    </source>
</evidence>
<dbReference type="OrthoDB" id="3359639at2759"/>
<dbReference type="InParanoid" id="A0A2H3D334"/>
<dbReference type="InterPro" id="IPR008271">
    <property type="entry name" value="Ser/Thr_kinase_AS"/>
</dbReference>
<keyword evidence="2" id="KW-0723">Serine/threonine-protein kinase</keyword>
<dbReference type="OMA" id="CHSQGFA"/>
<dbReference type="STRING" id="47427.A0A2H3D334"/>
<dbReference type="Pfam" id="PF00069">
    <property type="entry name" value="Pkinase"/>
    <property type="match status" value="1"/>
</dbReference>
<reference evidence="14" key="1">
    <citation type="journal article" date="2017" name="Nat. Ecol. Evol.">
        <title>Genome expansion and lineage-specific genetic innovations in the forest pathogenic fungi Armillaria.</title>
        <authorList>
            <person name="Sipos G."/>
            <person name="Prasanna A.N."/>
            <person name="Walter M.C."/>
            <person name="O'Connor E."/>
            <person name="Balint B."/>
            <person name="Krizsan K."/>
            <person name="Kiss B."/>
            <person name="Hess J."/>
            <person name="Varga T."/>
            <person name="Slot J."/>
            <person name="Riley R."/>
            <person name="Boka B."/>
            <person name="Rigling D."/>
            <person name="Barry K."/>
            <person name="Lee J."/>
            <person name="Mihaltcheva S."/>
            <person name="LaButti K."/>
            <person name="Lipzen A."/>
            <person name="Waldron R."/>
            <person name="Moloney N.M."/>
            <person name="Sperisen C."/>
            <person name="Kredics L."/>
            <person name="Vagvoelgyi C."/>
            <person name="Patrignani A."/>
            <person name="Fitzpatrick D."/>
            <person name="Nagy I."/>
            <person name="Doyle S."/>
            <person name="Anderson J.B."/>
            <person name="Grigoriev I.V."/>
            <person name="Gueldener U."/>
            <person name="Muensterkoetter M."/>
            <person name="Nagy L.G."/>
        </authorList>
    </citation>
    <scope>NUCLEOTIDE SEQUENCE [LARGE SCALE GENOMIC DNA]</scope>
    <source>
        <strain evidence="14">Ar21-2</strain>
    </source>
</reference>
<evidence type="ECO:0000256" key="5">
    <source>
        <dbReference type="ARBA" id="ARBA00022741"/>
    </source>
</evidence>
<dbReference type="Gene3D" id="3.30.200.20">
    <property type="entry name" value="Phosphorylase Kinase, domain 1"/>
    <property type="match status" value="1"/>
</dbReference>
<keyword evidence="6 13" id="KW-0418">Kinase</keyword>
<evidence type="ECO:0000256" key="6">
    <source>
        <dbReference type="ARBA" id="ARBA00022777"/>
    </source>
</evidence>
<dbReference type="PROSITE" id="PS00108">
    <property type="entry name" value="PROTEIN_KINASE_ST"/>
    <property type="match status" value="1"/>
</dbReference>
<dbReference type="SUPFAM" id="SSF56112">
    <property type="entry name" value="Protein kinase-like (PK-like)"/>
    <property type="match status" value="1"/>
</dbReference>
<gene>
    <name evidence="13" type="ORF">ARMGADRAFT_1113777</name>
</gene>
<feature type="compositionally biased region" description="Low complexity" evidence="11">
    <location>
        <begin position="483"/>
        <end position="495"/>
    </location>
</feature>
<dbReference type="EMBL" id="KZ293668">
    <property type="protein sequence ID" value="PBK89675.1"/>
    <property type="molecule type" value="Genomic_DNA"/>
</dbReference>
<evidence type="ECO:0000256" key="1">
    <source>
        <dbReference type="ARBA" id="ARBA00012513"/>
    </source>
</evidence>
<evidence type="ECO:0000256" key="4">
    <source>
        <dbReference type="ARBA" id="ARBA00022679"/>
    </source>
</evidence>